<gene>
    <name evidence="1" type="ORF">H8790_05325</name>
</gene>
<evidence type="ECO:0000313" key="2">
    <source>
        <dbReference type="Proteomes" id="UP000515960"/>
    </source>
</evidence>
<proteinExistence type="predicted"/>
<organism evidence="1 2">
    <name type="scientific">Oscillibacter hominis</name>
    <dbReference type="NCBI Taxonomy" id="2763056"/>
    <lineage>
        <taxon>Bacteria</taxon>
        <taxon>Bacillati</taxon>
        <taxon>Bacillota</taxon>
        <taxon>Clostridia</taxon>
        <taxon>Eubacteriales</taxon>
        <taxon>Oscillospiraceae</taxon>
        <taxon>Oscillibacter</taxon>
    </lineage>
</organism>
<dbReference type="AlphaFoldDB" id="A0A7G9B7A3"/>
<dbReference type="RefSeq" id="WP_187333879.1">
    <property type="nucleotide sequence ID" value="NZ_CP060490.1"/>
</dbReference>
<protein>
    <submittedName>
        <fullName evidence="1">Uncharacterized protein</fullName>
    </submittedName>
</protein>
<sequence>MYRFPMGINSFHLPPFCGRFFKYFLVGFSSGTSRIAGFGEGTPQQDLPKGQNRRYADFGTVVESCSKKLPLSSATLVCGYTGLLHQYSDCSGVFCPPFTTTTVKRVRFGKRSRNFLFSLSAPYNNPAVWFAKDF</sequence>
<accession>A0A7G9B7A3</accession>
<name>A0A7G9B7A3_9FIRM</name>
<keyword evidence="2" id="KW-1185">Reference proteome</keyword>
<dbReference type="EMBL" id="CP060490">
    <property type="protein sequence ID" value="QNL45434.1"/>
    <property type="molecule type" value="Genomic_DNA"/>
</dbReference>
<dbReference type="Proteomes" id="UP000515960">
    <property type="component" value="Chromosome"/>
</dbReference>
<reference evidence="1 2" key="1">
    <citation type="submission" date="2020-08" db="EMBL/GenBank/DDBJ databases">
        <authorList>
            <person name="Liu C."/>
            <person name="Sun Q."/>
        </authorList>
    </citation>
    <scope>NUCLEOTIDE SEQUENCE [LARGE SCALE GENOMIC DNA]</scope>
    <source>
        <strain evidence="1 2">NSJ-62</strain>
    </source>
</reference>
<dbReference type="KEGG" id="ohi:H8790_05325"/>
<evidence type="ECO:0000313" key="1">
    <source>
        <dbReference type="EMBL" id="QNL45434.1"/>
    </source>
</evidence>